<proteinExistence type="predicted"/>
<dbReference type="AlphaFoldDB" id="A0A0S2SD92"/>
<gene>
    <name evidence="1" type="ORF">WL1483_237</name>
</gene>
<dbReference type="EMBL" id="CP013067">
    <property type="protein sequence ID" value="ALP39656.1"/>
    <property type="molecule type" value="Genomic_DNA"/>
</dbReference>
<dbReference type="Proteomes" id="UP000058114">
    <property type="component" value="Chromosome"/>
</dbReference>
<protein>
    <submittedName>
        <fullName evidence="1">Uncharacterized protein</fullName>
    </submittedName>
</protein>
<reference evidence="2" key="1">
    <citation type="submission" date="2015-10" db="EMBL/GenBank/DDBJ databases">
        <title>Complete Genome Sequence of Aeromonas schubertii strain WL1483.</title>
        <authorList>
            <person name="Liu L."/>
        </authorList>
    </citation>
    <scope>NUCLEOTIDE SEQUENCE [LARGE SCALE GENOMIC DNA]</scope>
    <source>
        <strain evidence="2">WL1483</strain>
    </source>
</reference>
<sequence length="155" mass="17450">MIPLRQLAGYLLLGVLLVGQGASLWWRQQRPAPEPAHRLVMAELATLGWIPYRAEPLLGGSYARWIFRHPRCDQPLSVLPIEPDREAMGLSLGQPGEWQGVRFAGRNVEALPLLTYRLIQGWRGWWGLAREPLYRVSLAHHCLRLLSGAIPPAGH</sequence>
<dbReference type="PATRIC" id="fig|652.5.peg.2243"/>
<evidence type="ECO:0000313" key="1">
    <source>
        <dbReference type="EMBL" id="ALP39656.1"/>
    </source>
</evidence>
<organism evidence="1 2">
    <name type="scientific">Aeromonas schubertii</name>
    <dbReference type="NCBI Taxonomy" id="652"/>
    <lineage>
        <taxon>Bacteria</taxon>
        <taxon>Pseudomonadati</taxon>
        <taxon>Pseudomonadota</taxon>
        <taxon>Gammaproteobacteria</taxon>
        <taxon>Aeromonadales</taxon>
        <taxon>Aeromonadaceae</taxon>
        <taxon>Aeromonas</taxon>
    </lineage>
</organism>
<reference evidence="1 2" key="2">
    <citation type="journal article" date="2016" name="Genome Announc.">
        <title>Complete Genome Sequence of the Highly Virulent Aeromonas schubertii Strain WL1483, Isolated from Diseased Snakehead Fish (Channa argus) in China.</title>
        <authorList>
            <person name="Liu L."/>
            <person name="Li N."/>
            <person name="Zhang D."/>
            <person name="Fu X."/>
            <person name="Shi C."/>
            <person name="Lin Q."/>
            <person name="Hao G."/>
        </authorList>
    </citation>
    <scope>NUCLEOTIDE SEQUENCE [LARGE SCALE GENOMIC DNA]</scope>
    <source>
        <strain evidence="1 2">WL1483</strain>
    </source>
</reference>
<evidence type="ECO:0000313" key="2">
    <source>
        <dbReference type="Proteomes" id="UP000058114"/>
    </source>
</evidence>
<dbReference type="RefSeq" id="WP_060586150.1">
    <property type="nucleotide sequence ID" value="NZ_CP013067.1"/>
</dbReference>
<dbReference type="KEGG" id="asr:WL1483_237"/>
<name>A0A0S2SD92_9GAMM</name>
<accession>A0A0S2SD92</accession>